<keyword evidence="2" id="KW-1185">Reference proteome</keyword>
<evidence type="ECO:0000313" key="1">
    <source>
        <dbReference type="EMBL" id="SPH24267.1"/>
    </source>
</evidence>
<name>A0A2R8BLJ1_9RHOB</name>
<sequence length="83" mass="8940">MGRMGCVECVAGPPGIETLETDFAIGARCRELGLIVRSIVNMCVFSPPLDTSESEIVRMFDILAKVIRISADDLAREGLVVEG</sequence>
<dbReference type="Proteomes" id="UP000244924">
    <property type="component" value="Unassembled WGS sequence"/>
</dbReference>
<organism evidence="1 2">
    <name type="scientific">Albidovulum aquaemixtae</name>
    <dbReference type="NCBI Taxonomy" id="1542388"/>
    <lineage>
        <taxon>Bacteria</taxon>
        <taxon>Pseudomonadati</taxon>
        <taxon>Pseudomonadota</taxon>
        <taxon>Alphaproteobacteria</taxon>
        <taxon>Rhodobacterales</taxon>
        <taxon>Paracoccaceae</taxon>
        <taxon>Albidovulum</taxon>
    </lineage>
</organism>
<dbReference type="EMBL" id="OMOQ01000003">
    <property type="protein sequence ID" value="SPH24267.1"/>
    <property type="molecule type" value="Genomic_DNA"/>
</dbReference>
<protein>
    <submittedName>
        <fullName evidence="1">Uncharacterized protein</fullName>
    </submittedName>
</protein>
<dbReference type="AlphaFoldDB" id="A0A2R8BLJ1"/>
<evidence type="ECO:0000313" key="2">
    <source>
        <dbReference type="Proteomes" id="UP000244924"/>
    </source>
</evidence>
<dbReference type="InterPro" id="IPR015422">
    <property type="entry name" value="PyrdxlP-dep_Trfase_small"/>
</dbReference>
<dbReference type="Gene3D" id="3.90.1150.10">
    <property type="entry name" value="Aspartate Aminotransferase, domain 1"/>
    <property type="match status" value="1"/>
</dbReference>
<proteinExistence type="predicted"/>
<gene>
    <name evidence="1" type="ORF">DEA8626_03317</name>
</gene>
<accession>A0A2R8BLJ1</accession>
<reference evidence="1 2" key="1">
    <citation type="submission" date="2018-03" db="EMBL/GenBank/DDBJ databases">
        <authorList>
            <person name="Keele B.F."/>
        </authorList>
    </citation>
    <scope>NUCLEOTIDE SEQUENCE [LARGE SCALE GENOMIC DNA]</scope>
    <source>
        <strain evidence="1 2">CECT 8626</strain>
    </source>
</reference>